<dbReference type="GO" id="GO:0008939">
    <property type="term" value="F:nicotinate-nucleotide-dimethylbenzimidazole phosphoribosyltransferase activity"/>
    <property type="evidence" value="ECO:0007669"/>
    <property type="project" value="UniProtKB-EC"/>
</dbReference>
<sequence length="356" mass="36333">MNEALKRLVQSIALPDEEAKRLAAAHLDQLTKPPGSLGKLESLVIRTAGITGQPKPDLARKAVVVMAADHGVCEEGVSAYPAEVTPQMLLNMLAGGAAVNVFSRQAGAEVVCVDMGVNADISHPALLNRKLRKGTANMAKGPAMTREEAEQAILAGAAVAEEACERGIQLFVTGELGIGNTTASAAVASAFTGLEPSLLTGRGTGVDNEGLSRKTGAVQQALSVNQPDREDAIDVLAKVGGLEIAGMAGLILGAAARNCPVVLDGFISGAAALAASRLCPASLDYMLASHVSDEKGHAVLLEVLGLEPMLRLDMRLGEGTGGVLALPLIDSACAVMREMATFASAGVSDGTGVLEA</sequence>
<evidence type="ECO:0000256" key="3">
    <source>
        <dbReference type="ARBA" id="ARBA00007110"/>
    </source>
</evidence>
<dbReference type="InterPro" id="IPR023195">
    <property type="entry name" value="Nict_dMeBzImd_PRibTrfase_N"/>
</dbReference>
<evidence type="ECO:0000313" key="13">
    <source>
        <dbReference type="Proteomes" id="UP001580346"/>
    </source>
</evidence>
<evidence type="ECO:0000256" key="11">
    <source>
        <dbReference type="HAMAP-Rule" id="MF_00230"/>
    </source>
</evidence>
<keyword evidence="13" id="KW-1185">Reference proteome</keyword>
<dbReference type="Proteomes" id="UP001580346">
    <property type="component" value="Unassembled WGS sequence"/>
</dbReference>
<comment type="function">
    <text evidence="1 11">Catalyzes the synthesis of alpha-ribazole-5'-phosphate from nicotinate mononucleotide (NAMN) and 5,6-dimethylbenzimidazole (DMB).</text>
</comment>
<dbReference type="Pfam" id="PF02277">
    <property type="entry name" value="DBI_PRT"/>
    <property type="match status" value="1"/>
</dbReference>
<dbReference type="EC" id="2.4.2.21" evidence="4 11"/>
<feature type="active site" description="Proton acceptor" evidence="11">
    <location>
        <position position="318"/>
    </location>
</feature>
<evidence type="ECO:0000256" key="1">
    <source>
        <dbReference type="ARBA" id="ARBA00002197"/>
    </source>
</evidence>
<name>A0ABV5AUV2_9BACL</name>
<evidence type="ECO:0000256" key="10">
    <source>
        <dbReference type="ARBA" id="ARBA00047340"/>
    </source>
</evidence>
<keyword evidence="8 11" id="KW-0808">Transferase</keyword>
<protein>
    <recommendedName>
        <fullName evidence="5 11">Nicotinate-nucleotide--dimethylbenzimidazole phosphoribosyltransferase</fullName>
        <shortName evidence="11">NN:DBI PRT</shortName>
        <ecNumber evidence="4 11">2.4.2.21</ecNumber>
    </recommendedName>
    <alternativeName>
        <fullName evidence="9 11">N(1)-alpha-phosphoribosyltransferase</fullName>
    </alternativeName>
</protein>
<dbReference type="SUPFAM" id="SSF52733">
    <property type="entry name" value="Nicotinate mononucleotide:5,6-dimethylbenzimidazole phosphoribosyltransferase (CobT)"/>
    <property type="match status" value="1"/>
</dbReference>
<comment type="similarity">
    <text evidence="3 11">Belongs to the CobT family.</text>
</comment>
<accession>A0ABV5AUV2</accession>
<comment type="pathway">
    <text evidence="2 11">Nucleoside biosynthesis; alpha-ribazole biosynthesis; alpha-ribazole from 5,6-dimethylbenzimidazole: step 1/2.</text>
</comment>
<organism evidence="12 13">
    <name type="scientific">Paenibacillus enshidis</name>
    <dbReference type="NCBI Taxonomy" id="1458439"/>
    <lineage>
        <taxon>Bacteria</taxon>
        <taxon>Bacillati</taxon>
        <taxon>Bacillota</taxon>
        <taxon>Bacilli</taxon>
        <taxon>Bacillales</taxon>
        <taxon>Paenibacillaceae</taxon>
        <taxon>Paenibacillus</taxon>
    </lineage>
</organism>
<evidence type="ECO:0000256" key="8">
    <source>
        <dbReference type="ARBA" id="ARBA00022679"/>
    </source>
</evidence>
<dbReference type="InterPro" id="IPR003200">
    <property type="entry name" value="Nict_dMeBzImd_PRibTrfase"/>
</dbReference>
<dbReference type="NCBIfam" id="NF000996">
    <property type="entry name" value="PRK00105.1"/>
    <property type="match status" value="1"/>
</dbReference>
<evidence type="ECO:0000256" key="9">
    <source>
        <dbReference type="ARBA" id="ARBA00030686"/>
    </source>
</evidence>
<gene>
    <name evidence="11 12" type="primary">cobT</name>
    <name evidence="12" type="ORF">ACE41H_09060</name>
</gene>
<dbReference type="EMBL" id="JBHHMI010000006">
    <property type="protein sequence ID" value="MFB5266936.1"/>
    <property type="molecule type" value="Genomic_DNA"/>
</dbReference>
<dbReference type="Gene3D" id="1.10.1610.10">
    <property type="match status" value="1"/>
</dbReference>
<dbReference type="Gene3D" id="3.40.50.10210">
    <property type="match status" value="1"/>
</dbReference>
<dbReference type="NCBIfam" id="TIGR03160">
    <property type="entry name" value="cobT_DBIPRT"/>
    <property type="match status" value="1"/>
</dbReference>
<dbReference type="RefSeq" id="WP_375354900.1">
    <property type="nucleotide sequence ID" value="NZ_JBHHMI010000006.1"/>
</dbReference>
<evidence type="ECO:0000256" key="5">
    <source>
        <dbReference type="ARBA" id="ARBA00015486"/>
    </source>
</evidence>
<dbReference type="PANTHER" id="PTHR43463:SF1">
    <property type="entry name" value="NICOTINATE-NUCLEOTIDE--DIMETHYLBENZIMIDAZOLE PHOSPHORIBOSYLTRANSFERASE"/>
    <property type="match status" value="1"/>
</dbReference>
<comment type="catalytic activity">
    <reaction evidence="10 11">
        <text>5,6-dimethylbenzimidazole + nicotinate beta-D-ribonucleotide = alpha-ribazole 5'-phosphate + nicotinate + H(+)</text>
        <dbReference type="Rhea" id="RHEA:11196"/>
        <dbReference type="ChEBI" id="CHEBI:15378"/>
        <dbReference type="ChEBI" id="CHEBI:15890"/>
        <dbReference type="ChEBI" id="CHEBI:32544"/>
        <dbReference type="ChEBI" id="CHEBI:57502"/>
        <dbReference type="ChEBI" id="CHEBI:57918"/>
        <dbReference type="EC" id="2.4.2.21"/>
    </reaction>
</comment>
<dbReference type="HAMAP" id="MF_00230">
    <property type="entry name" value="CobT"/>
    <property type="match status" value="1"/>
</dbReference>
<dbReference type="CDD" id="cd02439">
    <property type="entry name" value="DMB-PRT_CobT"/>
    <property type="match status" value="1"/>
</dbReference>
<keyword evidence="6 11" id="KW-0169">Cobalamin biosynthesis</keyword>
<keyword evidence="7 11" id="KW-0328">Glycosyltransferase</keyword>
<proteinExistence type="inferred from homology"/>
<evidence type="ECO:0000256" key="4">
    <source>
        <dbReference type="ARBA" id="ARBA00011991"/>
    </source>
</evidence>
<comment type="caution">
    <text evidence="12">The sequence shown here is derived from an EMBL/GenBank/DDBJ whole genome shotgun (WGS) entry which is preliminary data.</text>
</comment>
<evidence type="ECO:0000256" key="2">
    <source>
        <dbReference type="ARBA" id="ARBA00005049"/>
    </source>
</evidence>
<reference evidence="12 13" key="1">
    <citation type="submission" date="2024-09" db="EMBL/GenBank/DDBJ databases">
        <title>Paenibacillus zeirhizospherea sp. nov., isolated from surface of the maize (Zea mays) roots in a horticulture field, Hungary.</title>
        <authorList>
            <person name="Marton D."/>
            <person name="Farkas M."/>
            <person name="Bedics A."/>
            <person name="Toth E."/>
            <person name="Tancsics A."/>
            <person name="Boka K."/>
            <person name="Maroti G."/>
            <person name="Kriszt B."/>
            <person name="Cserhati M."/>
        </authorList>
    </citation>
    <scope>NUCLEOTIDE SEQUENCE [LARGE SCALE GENOMIC DNA]</scope>
    <source>
        <strain evidence="12 13">KCTC 33519</strain>
    </source>
</reference>
<dbReference type="PANTHER" id="PTHR43463">
    <property type="entry name" value="NICOTINATE-NUCLEOTIDE--DIMETHYLBENZIMIDAZOLE PHOSPHORIBOSYLTRANSFERASE"/>
    <property type="match status" value="1"/>
</dbReference>
<evidence type="ECO:0000256" key="6">
    <source>
        <dbReference type="ARBA" id="ARBA00022573"/>
    </source>
</evidence>
<dbReference type="InterPro" id="IPR017846">
    <property type="entry name" value="Nict_dMeBzImd_PRibTrfase_bact"/>
</dbReference>
<evidence type="ECO:0000256" key="7">
    <source>
        <dbReference type="ARBA" id="ARBA00022676"/>
    </source>
</evidence>
<dbReference type="InterPro" id="IPR036087">
    <property type="entry name" value="Nict_dMeBzImd_PRibTrfase_sf"/>
</dbReference>
<evidence type="ECO:0000313" key="12">
    <source>
        <dbReference type="EMBL" id="MFB5266936.1"/>
    </source>
</evidence>